<sequence>MNYLAHIHLAHVTQTSLLGNFLGDFVKGSDLQHLPLKLQHGVRLHRAIDTFTDQHTLVKYLKRQFPISIRRMSGITIDIYFDHLLSLRWQQYSKHCVHSVLKQFYRELANSKVRIDGRFNDVKDGLLSHQWLHEYAHKEAVNRAFFQIERRLKHRVEFAQESIEFISSAQEEFDQAFTQFYPALVDYCHDKSG</sequence>
<evidence type="ECO:0000256" key="2">
    <source>
        <dbReference type="ARBA" id="ARBA00022801"/>
    </source>
</evidence>
<keyword evidence="2 5" id="KW-0378">Hydrolase</keyword>
<gene>
    <name evidence="5" type="primary">acpH</name>
    <name evidence="5" type="ORF">GPUN_2640</name>
</gene>
<name>H5TEM8_9ALTE</name>
<dbReference type="Pfam" id="PF04336">
    <property type="entry name" value="ACP_PD"/>
    <property type="match status" value="1"/>
</dbReference>
<dbReference type="eggNOG" id="COG3124">
    <property type="taxonomic scope" value="Bacteria"/>
</dbReference>
<evidence type="ECO:0000313" key="5">
    <source>
        <dbReference type="EMBL" id="GAB56755.1"/>
    </source>
</evidence>
<evidence type="ECO:0000256" key="4">
    <source>
        <dbReference type="ARBA" id="ARBA00023160"/>
    </source>
</evidence>
<dbReference type="PANTHER" id="PTHR38764">
    <property type="entry name" value="ACYL CARRIER PROTEIN PHOSPHODIESTERASE"/>
    <property type="match status" value="1"/>
</dbReference>
<evidence type="ECO:0000313" key="6">
    <source>
        <dbReference type="Proteomes" id="UP000053586"/>
    </source>
</evidence>
<keyword evidence="3" id="KW-0443">Lipid metabolism</keyword>
<keyword evidence="4" id="KW-0275">Fatty acid biosynthesis</keyword>
<dbReference type="PANTHER" id="PTHR38764:SF1">
    <property type="entry name" value="ACYL CARRIER PROTEIN PHOSPHODIESTERASE"/>
    <property type="match status" value="1"/>
</dbReference>
<dbReference type="RefSeq" id="WP_006007248.1">
    <property type="nucleotide sequence ID" value="NZ_BAET01000031.1"/>
</dbReference>
<accession>H5TEM8</accession>
<reference evidence="5 6" key="1">
    <citation type="journal article" date="2012" name="J. Bacteriol.">
        <title>Genome sequence of proteorhodopsin-containing sea ice bacterium Glaciecola punicea ACAM 611T.</title>
        <authorList>
            <person name="Qin Q.-L."/>
            <person name="Xie B.-B."/>
            <person name="Shu Y.-L."/>
            <person name="Rong J.-C."/>
            <person name="Zhao D.-L."/>
            <person name="Zhang X.-Y."/>
            <person name="Chen X.-L."/>
            <person name="Zhou B.-C."/>
            <person name="Zhanga Y.-Z."/>
        </authorList>
    </citation>
    <scope>NUCLEOTIDE SEQUENCE [LARGE SCALE GENOMIC DNA]</scope>
    <source>
        <strain evidence="5 6">ACAM 611</strain>
    </source>
</reference>
<dbReference type="GO" id="GO:0008770">
    <property type="term" value="F:[acyl-carrier-protein] phosphodiesterase activity"/>
    <property type="evidence" value="ECO:0007669"/>
    <property type="project" value="UniProtKB-EC"/>
</dbReference>
<keyword evidence="4" id="KW-0276">Fatty acid metabolism</keyword>
<protein>
    <submittedName>
        <fullName evidence="5">Acyl carrier protein phosphodiesterase</fullName>
        <ecNumber evidence="5">3.1.4.14</ecNumber>
    </submittedName>
</protein>
<keyword evidence="6" id="KW-1185">Reference proteome</keyword>
<organism evidence="5 6">
    <name type="scientific">Glaciecola punicea ACAM 611</name>
    <dbReference type="NCBI Taxonomy" id="1121923"/>
    <lineage>
        <taxon>Bacteria</taxon>
        <taxon>Pseudomonadati</taxon>
        <taxon>Pseudomonadota</taxon>
        <taxon>Gammaproteobacteria</taxon>
        <taxon>Alteromonadales</taxon>
        <taxon>Alteromonadaceae</taxon>
        <taxon>Glaciecola</taxon>
    </lineage>
</organism>
<dbReference type="GO" id="GO:0006633">
    <property type="term" value="P:fatty acid biosynthetic process"/>
    <property type="evidence" value="ECO:0007669"/>
    <property type="project" value="UniProtKB-KW"/>
</dbReference>
<dbReference type="EC" id="3.1.4.14" evidence="5"/>
<proteinExistence type="predicted"/>
<dbReference type="STRING" id="56804.BAE46_04395"/>
<evidence type="ECO:0000256" key="1">
    <source>
        <dbReference type="ARBA" id="ARBA00022516"/>
    </source>
</evidence>
<dbReference type="Proteomes" id="UP000053586">
    <property type="component" value="Unassembled WGS sequence"/>
</dbReference>
<dbReference type="InterPro" id="IPR007431">
    <property type="entry name" value="ACP_PD"/>
</dbReference>
<dbReference type="AlphaFoldDB" id="H5TEM8"/>
<dbReference type="PIRSF" id="PIRSF011489">
    <property type="entry name" value="DUF479"/>
    <property type="match status" value="1"/>
</dbReference>
<reference evidence="5 6" key="2">
    <citation type="journal article" date="2017" name="Antonie Van Leeuwenhoek">
        <title>Rhizobium rhizosphaerae sp. nov., a novel species isolated from rice rhizosphere.</title>
        <authorList>
            <person name="Zhao J.J."/>
            <person name="Zhang J."/>
            <person name="Zhang R.J."/>
            <person name="Zhang C.W."/>
            <person name="Yin H.Q."/>
            <person name="Zhang X.X."/>
        </authorList>
    </citation>
    <scope>NUCLEOTIDE SEQUENCE [LARGE SCALE GENOMIC DNA]</scope>
    <source>
        <strain evidence="5 6">ACAM 611</strain>
    </source>
</reference>
<evidence type="ECO:0000256" key="3">
    <source>
        <dbReference type="ARBA" id="ARBA00023098"/>
    </source>
</evidence>
<dbReference type="EMBL" id="BAET01000031">
    <property type="protein sequence ID" value="GAB56755.1"/>
    <property type="molecule type" value="Genomic_DNA"/>
</dbReference>
<dbReference type="OrthoDB" id="8442777at2"/>
<comment type="caution">
    <text evidence="5">The sequence shown here is derived from an EMBL/GenBank/DDBJ whole genome shotgun (WGS) entry which is preliminary data.</text>
</comment>
<keyword evidence="1" id="KW-0444">Lipid biosynthesis</keyword>